<sequence>MGKGSKSSRKGKKAWRANISTEDIEDFFEKTTKDALSGGNLSAAPSEDLFRVEKSHAKYSPLRYIRISIVMESLPLEFLSRLREQRNLPVKRKIEKSREKVLRCDSVLKKNPFVQVVSSSKPKSKISKKKKTNAVESKTPKQAQSNVDDDSVMMDLWGDDNKGEDESNPRKIWKMTTTIPAVEVDPAGCSYNPTAESHEDMLAEAVAQEMQKVYKTELGPEPVPLTIDGNNNIEDEAGLLSVCNRIINGKSAYFLGVDNGSEGEEEADAANDVSEAGNKFTYCRTARTTKRVTRVVLNKRARQKALRKEETKEKHKEKLSKEIDSLPKIIKEIAEDDKEKLNKKIRQTIAKEEVLKIRPPRLGKHKYEAPPVQVLLTEEMTGSLRKLKACCTLARDRFKSLEKRGILVPSKTIRRN</sequence>
<dbReference type="InterPro" id="IPR011687">
    <property type="entry name" value="Nop53/GLTSCR2"/>
</dbReference>
<feature type="compositionally biased region" description="Basic and acidic residues" evidence="7">
    <location>
        <begin position="159"/>
        <end position="168"/>
    </location>
</feature>
<evidence type="ECO:0000256" key="4">
    <source>
        <dbReference type="ARBA" id="ARBA00023242"/>
    </source>
</evidence>
<feature type="compositionally biased region" description="Polar residues" evidence="7">
    <location>
        <begin position="134"/>
        <end position="146"/>
    </location>
</feature>
<dbReference type="Pfam" id="PF07767">
    <property type="entry name" value="Nop53"/>
    <property type="match status" value="1"/>
</dbReference>
<keyword evidence="4 5" id="KW-0539">Nucleus</keyword>
<comment type="similarity">
    <text evidence="1 5">Belongs to the NOP53 family.</text>
</comment>
<comment type="function">
    <text evidence="5">May play a role in ribosome biogenesis.</text>
</comment>
<keyword evidence="6" id="KW-0175">Coiled coil</keyword>
<feature type="compositionally biased region" description="Basic residues" evidence="7">
    <location>
        <begin position="122"/>
        <end position="132"/>
    </location>
</feature>
<evidence type="ECO:0000256" key="6">
    <source>
        <dbReference type="SAM" id="Coils"/>
    </source>
</evidence>
<keyword evidence="3 5" id="KW-0690">Ribosome biogenesis</keyword>
<proteinExistence type="inferred from homology"/>
<dbReference type="EMBL" id="JAGKQM010000014">
    <property type="protein sequence ID" value="KAH0887183.1"/>
    <property type="molecule type" value="Genomic_DNA"/>
</dbReference>
<dbReference type="Proteomes" id="UP000824890">
    <property type="component" value="Unassembled WGS sequence"/>
</dbReference>
<evidence type="ECO:0000313" key="9">
    <source>
        <dbReference type="Proteomes" id="UP000824890"/>
    </source>
</evidence>
<dbReference type="PANTHER" id="PTHR14211:SF10">
    <property type="entry name" value="RIBOSOME BIOGENESIS PROTEIN NOP53"/>
    <property type="match status" value="1"/>
</dbReference>
<reference evidence="8 9" key="1">
    <citation type="submission" date="2021-05" db="EMBL/GenBank/DDBJ databases">
        <title>Genome Assembly of Synthetic Allotetraploid Brassica napus Reveals Homoeologous Exchanges between Subgenomes.</title>
        <authorList>
            <person name="Davis J.T."/>
        </authorList>
    </citation>
    <scope>NUCLEOTIDE SEQUENCE [LARGE SCALE GENOMIC DNA]</scope>
    <source>
        <strain evidence="9">cv. Da-Ae</strain>
        <tissue evidence="8">Seedling</tissue>
    </source>
</reference>
<evidence type="ECO:0000313" key="8">
    <source>
        <dbReference type="EMBL" id="KAH0887183.1"/>
    </source>
</evidence>
<keyword evidence="9" id="KW-1185">Reference proteome</keyword>
<feature type="coiled-coil region" evidence="6">
    <location>
        <begin position="298"/>
        <end position="351"/>
    </location>
</feature>
<evidence type="ECO:0000256" key="3">
    <source>
        <dbReference type="ARBA" id="ARBA00022517"/>
    </source>
</evidence>
<comment type="subcellular location">
    <subcellularLocation>
        <location evidence="5">Nucleus</location>
        <location evidence="5">Nucleolus</location>
    </subcellularLocation>
    <subcellularLocation>
        <location evidence="5">Nucleus</location>
        <location evidence="5">Nucleoplasm</location>
    </subcellularLocation>
</comment>
<organism evidence="8 9">
    <name type="scientific">Brassica napus</name>
    <name type="common">Rape</name>
    <dbReference type="NCBI Taxonomy" id="3708"/>
    <lineage>
        <taxon>Eukaryota</taxon>
        <taxon>Viridiplantae</taxon>
        <taxon>Streptophyta</taxon>
        <taxon>Embryophyta</taxon>
        <taxon>Tracheophyta</taxon>
        <taxon>Spermatophyta</taxon>
        <taxon>Magnoliopsida</taxon>
        <taxon>eudicotyledons</taxon>
        <taxon>Gunneridae</taxon>
        <taxon>Pentapetalae</taxon>
        <taxon>rosids</taxon>
        <taxon>malvids</taxon>
        <taxon>Brassicales</taxon>
        <taxon>Brassicaceae</taxon>
        <taxon>Brassiceae</taxon>
        <taxon>Brassica</taxon>
    </lineage>
</organism>
<name>A0ABQ8A4N2_BRANA</name>
<feature type="region of interest" description="Disordered" evidence="7">
    <location>
        <begin position="119"/>
        <end position="168"/>
    </location>
</feature>
<comment type="caution">
    <text evidence="8">The sequence shown here is derived from an EMBL/GenBank/DDBJ whole genome shotgun (WGS) entry which is preliminary data.</text>
</comment>
<evidence type="ECO:0000256" key="2">
    <source>
        <dbReference type="ARBA" id="ARBA00018339"/>
    </source>
</evidence>
<evidence type="ECO:0000256" key="5">
    <source>
        <dbReference type="PIRNR" id="PIRNR017302"/>
    </source>
</evidence>
<dbReference type="PIRSF" id="PIRSF017302">
    <property type="entry name" value="Gltscr2"/>
    <property type="match status" value="1"/>
</dbReference>
<accession>A0ABQ8A4N2</accession>
<gene>
    <name evidence="8" type="ORF">HID58_063279</name>
</gene>
<evidence type="ECO:0000256" key="7">
    <source>
        <dbReference type="SAM" id="MobiDB-lite"/>
    </source>
</evidence>
<evidence type="ECO:0000256" key="1">
    <source>
        <dbReference type="ARBA" id="ARBA00008838"/>
    </source>
</evidence>
<protein>
    <recommendedName>
        <fullName evidence="2 5">Ribosome biogenesis protein NOP53</fullName>
    </recommendedName>
</protein>
<dbReference type="PANTHER" id="PTHR14211">
    <property type="entry name" value="GLIOMA SUPPRESSOR CANDIDATE REGION GENE 2"/>
    <property type="match status" value="1"/>
</dbReference>